<dbReference type="InterPro" id="IPR011108">
    <property type="entry name" value="RMMBL"/>
</dbReference>
<keyword evidence="10" id="KW-1185">Reference proteome</keyword>
<dbReference type="GO" id="GO:0003723">
    <property type="term" value="F:RNA binding"/>
    <property type="evidence" value="ECO:0007669"/>
    <property type="project" value="UniProtKB-KW"/>
</dbReference>
<dbReference type="Proteomes" id="UP001224428">
    <property type="component" value="Unassembled WGS sequence"/>
</dbReference>
<dbReference type="InterPro" id="IPR004613">
    <property type="entry name" value="RNase_J"/>
</dbReference>
<keyword evidence="2" id="KW-0540">Nuclease</keyword>
<reference evidence="9" key="1">
    <citation type="submission" date="2023-05" db="EMBL/GenBank/DDBJ databases">
        <title>Mycoplasma phocimorsus sp. nov., isolated from Scandinavian patients with seal finger or septic arthritis after contact with seals.</title>
        <authorList>
            <person name="Skafte-Holm A."/>
            <person name="Pedersen T.R."/>
            <person name="Froelund M."/>
            <person name="Stegger M."/>
            <person name="Qvortrup K."/>
            <person name="Michaels D.L."/>
            <person name="Brown D.R."/>
            <person name="Jensen J.S."/>
        </authorList>
    </citation>
    <scope>NUCLEOTIDE SEQUENCE</scope>
    <source>
        <strain evidence="9">M5725</strain>
    </source>
</reference>
<protein>
    <submittedName>
        <fullName evidence="9">Ribonuclease J</fullName>
        <ecNumber evidence="9">3.1.-.-</ecNumber>
    </submittedName>
</protein>
<sequence>MKPTKIVALGGVQEIGKATLLVEQEDNILLIDAGIKFADMFSTGVKGIIPDYSYLNTPGKKPLGIIITHGHEDHIGGVVYALKQTSINRIIAPRIAISYLKLKMQEHGIRREIEFIELDKNTDFNLGPFRIDVWTAQHSIPDAFGIRLTTENGSIMCTGDFRFDYRPIGNLTDFTKLKQIGDQGLTVLLSDSTNAMRPYHSPSELDILFDIEKYMRSAEKKIIVTAFASNLTRMKAIINLGIKLKKKICIFGRSMVNSVDIGRKLNYIDVPDDLFINKKQINDYNDNELLIITTGSQGEELAALAKMSNNKHPQVQIKNKDLILFSSSPIPGNRIKIELLINKLCKLGAIVKENGVDGYLHTSGHAYKDEHAKIFQLTKPKYFLPYHGEYRMSVVHGESAVNNGVNKKNVMIPKLGVPFYMINNNLMEADNERINVGPIYIDGNTALESDSKVLNERHRLGNNGFVYIILSIDKKNNSIVGKPSLVSRGTFYTKNNEDVINEAKKIAHGAVLYTIKNTNDWDVIKLKALIIQRLQAFFYKQKRRNPIIVPVILFTENEISEEINQLSVELIEKGKEKVIEKEKAVKTFSAAQQKILASLKQEMIYDNPDGDFDDEDEEDLRDLHEYDEDDI</sequence>
<dbReference type="Gene3D" id="3.10.20.580">
    <property type="match status" value="1"/>
</dbReference>
<evidence type="ECO:0000256" key="1">
    <source>
        <dbReference type="ARBA" id="ARBA00022490"/>
    </source>
</evidence>
<evidence type="ECO:0000256" key="6">
    <source>
        <dbReference type="ARBA" id="ARBA00022839"/>
    </source>
</evidence>
<dbReference type="Pfam" id="PF17770">
    <property type="entry name" value="RNase_J_C"/>
    <property type="match status" value="1"/>
</dbReference>
<evidence type="ECO:0000256" key="7">
    <source>
        <dbReference type="ARBA" id="ARBA00022884"/>
    </source>
</evidence>
<feature type="domain" description="Metallo-beta-lactamase" evidence="8">
    <location>
        <begin position="16"/>
        <end position="211"/>
    </location>
</feature>
<dbReference type="GO" id="GO:0004527">
    <property type="term" value="F:exonuclease activity"/>
    <property type="evidence" value="ECO:0007669"/>
    <property type="project" value="UniProtKB-KW"/>
</dbReference>
<dbReference type="Gene3D" id="3.40.50.10710">
    <property type="entry name" value="Metallo-hydrolase/oxidoreductase"/>
    <property type="match status" value="1"/>
</dbReference>
<evidence type="ECO:0000256" key="4">
    <source>
        <dbReference type="ARBA" id="ARBA00022801"/>
    </source>
</evidence>
<dbReference type="SMART" id="SM00849">
    <property type="entry name" value="Lactamase_B"/>
    <property type="match status" value="1"/>
</dbReference>
<comment type="caution">
    <text evidence="9">The sequence shown here is derived from an EMBL/GenBank/DDBJ whole genome shotgun (WGS) entry which is preliminary data.</text>
</comment>
<dbReference type="Gene3D" id="3.60.15.10">
    <property type="entry name" value="Ribonuclease Z/Hydroxyacylglutathione hydrolase-like"/>
    <property type="match status" value="1"/>
</dbReference>
<dbReference type="InterPro" id="IPR041636">
    <property type="entry name" value="RNase_J_C"/>
</dbReference>
<dbReference type="GO" id="GO:0046872">
    <property type="term" value="F:metal ion binding"/>
    <property type="evidence" value="ECO:0007669"/>
    <property type="project" value="UniProtKB-KW"/>
</dbReference>
<dbReference type="InterPro" id="IPR036866">
    <property type="entry name" value="RibonucZ/Hydroxyglut_hydro"/>
</dbReference>
<name>A0AAJ1UWQ4_9MOLU</name>
<keyword evidence="1" id="KW-0963">Cytoplasm</keyword>
<gene>
    <name evidence="9" type="ORF">QLQ80_01110</name>
</gene>
<dbReference type="InterPro" id="IPR001279">
    <property type="entry name" value="Metallo-B-lactamas"/>
</dbReference>
<evidence type="ECO:0000313" key="10">
    <source>
        <dbReference type="Proteomes" id="UP001224428"/>
    </source>
</evidence>
<accession>A0AAJ1UWQ4</accession>
<keyword evidence="3" id="KW-0479">Metal-binding</keyword>
<evidence type="ECO:0000313" key="9">
    <source>
        <dbReference type="EMBL" id="MDJ1645690.1"/>
    </source>
</evidence>
<dbReference type="SUPFAM" id="SSF56281">
    <property type="entry name" value="Metallo-hydrolase/oxidoreductase"/>
    <property type="match status" value="1"/>
</dbReference>
<dbReference type="NCBIfam" id="TIGR00649">
    <property type="entry name" value="MG423"/>
    <property type="match status" value="1"/>
</dbReference>
<dbReference type="EC" id="3.1.-.-" evidence="9"/>
<organism evidence="9 10">
    <name type="scientific">Mycoplasma phocimorsus</name>
    <dbReference type="NCBI Taxonomy" id="3045839"/>
    <lineage>
        <taxon>Bacteria</taxon>
        <taxon>Bacillati</taxon>
        <taxon>Mycoplasmatota</taxon>
        <taxon>Mollicutes</taxon>
        <taxon>Mycoplasmataceae</taxon>
        <taxon>Mycoplasma</taxon>
    </lineage>
</organism>
<dbReference type="PANTHER" id="PTHR43694">
    <property type="entry name" value="RIBONUCLEASE J"/>
    <property type="match status" value="1"/>
</dbReference>
<dbReference type="Pfam" id="PF22505">
    <property type="entry name" value="RNase_J_b_CASP"/>
    <property type="match status" value="1"/>
</dbReference>
<dbReference type="CDD" id="cd07714">
    <property type="entry name" value="RNaseJ_MBL-fold"/>
    <property type="match status" value="1"/>
</dbReference>
<keyword evidence="4 9" id="KW-0378">Hydrolase</keyword>
<dbReference type="EMBL" id="JASDDP010000011">
    <property type="protein sequence ID" value="MDJ1645690.1"/>
    <property type="molecule type" value="Genomic_DNA"/>
</dbReference>
<dbReference type="InterPro" id="IPR055132">
    <property type="entry name" value="RNase_J_b_CASP"/>
</dbReference>
<evidence type="ECO:0000256" key="3">
    <source>
        <dbReference type="ARBA" id="ARBA00022723"/>
    </source>
</evidence>
<dbReference type="Pfam" id="PF07521">
    <property type="entry name" value="RMMBL"/>
    <property type="match status" value="1"/>
</dbReference>
<dbReference type="Pfam" id="PF00753">
    <property type="entry name" value="Lactamase_B"/>
    <property type="match status" value="1"/>
</dbReference>
<keyword evidence="6" id="KW-0269">Exonuclease</keyword>
<dbReference type="InterPro" id="IPR042173">
    <property type="entry name" value="RNase_J_2"/>
</dbReference>
<dbReference type="AlphaFoldDB" id="A0AAJ1UWQ4"/>
<dbReference type="RefSeq" id="WP_283827187.1">
    <property type="nucleotide sequence ID" value="NZ_JASDDP010000011.1"/>
</dbReference>
<evidence type="ECO:0000259" key="8">
    <source>
        <dbReference type="SMART" id="SM00849"/>
    </source>
</evidence>
<evidence type="ECO:0000256" key="2">
    <source>
        <dbReference type="ARBA" id="ARBA00022722"/>
    </source>
</evidence>
<keyword evidence="5" id="KW-0862">Zinc</keyword>
<dbReference type="PANTHER" id="PTHR43694:SF1">
    <property type="entry name" value="RIBONUCLEASE J"/>
    <property type="match status" value="1"/>
</dbReference>
<evidence type="ECO:0000256" key="5">
    <source>
        <dbReference type="ARBA" id="ARBA00022833"/>
    </source>
</evidence>
<proteinExistence type="predicted"/>
<keyword evidence="7" id="KW-0694">RNA-binding</keyword>